<sequence length="2157" mass="247160">MPKPSTIRSSNEKSSPSPEPTKLSGPIPHNPIADQVSEKDFQDLQRPKDFPIDPDAVINYLKNEASTDELLLKNQKKRKRFIPRHIPDGGGSIEDITVNNDEDENSVGDKNIDENGNENMDNDEDENVDDGENDVPYVEGTVNVENIRKMWAKQIANKTLNQGKSQFLRARPPSKKRRINAPLSLSNPITPPSLLNIKVIEVQIYMDKMIRERERQAAKAKEEAEAWFQALENEKRSKRSKEKEKKLQKCAVFVNEYIDPSQMVLAKDGNKKWTFLSCTDRNKLAANPRTGIMLHPYRLPGKPEPFSKESARYCFKYVDTKPPYTEKEKTFWKNLNMGPPPHDFHQKEINGKPKKPAPTKEYFRRILGGRPRSHSCTTYTENERIYVEKNRLDKRKVPRAKNADYIPCSRNKLFIKYMMRNFTIPNINMEAQLIFSFIRKYDTGKYFQIFCVFWPEYHKMVQTRCRLFGEPFETPTIYNVIPYEHKQLTKSETAKIAPAKINAQPWMNDCADKLLKLFNYDEKPVVSVIQPHHEQLTEHPLIVSSAKSKLKQIVYEQLSLKQLFLNFLSVGVTARPTWQPRMDALIQTRLVEKRLFGIEGINDFLPQQFLAKNVSQIPEDHRIFLSDQNAWLIERMNEIREDEEGKRKKDEEKLRKVAMKKATVASDEARRKKNGLPPLKAASPPPKKCRKKPAAKKRKSKGGKPLEEINEPPVVQKVELPLKERKRKHSEESDDDDANDEYIQITAISSSQSNDHDFSPELTASYFSQCDTSFADQSLVSEFSASKNTTIPNEIDATCTMESEEEISKEMSLKRDDSSAEATFIYSVKQRIVCDPLITKAASKKKVFFEATFKAPKLKERAKFTVSIKPKEKKKARIVVSSKTKTVDFEFINSELKGAKTKSIPIPLNVQAAVKISEPSIKNVDANIHLIADCITEKAPEQLPIDIMKQKEKIFFTIEACKKPVADVEMVEAETVKSAVEVNSVLENISEEESCSMEVQQPAVKTFDVNEVYEQIMTPRDILKRSLSIEIFPKLDVLNNERATSMSKDYKFGTHLNSLQPIIVEEENVTDFDNIQHDDVSIADKETDKSEQMLETDSIILHKNSGENEALIHESNNASTSSVNCNAIEDISQPLSSKEKDILNNLEGESLLKESVTNDEIHDAITNTLEFTTEADANPIDEVSIRPTSEERITSKPTKIQLFKDFPSAEAQEVYYSSKNKKKSAIHTNSEAQHLNLPKVVDQCEPIQESSIKTSTSAKEIPKNLPTNRERKIGKNSLPPESSLEIPLTFEFLMKISINHEGNKIRAYTEYMSFEDALTGNKTFQIQQILNQKSSPYYAFKVGQNIIVNCGKVGNNENFCQAVISNNGKECKIYELIDNVWVFQKQLTANNVLLFDKPFGTRRSHIGTKCLPRPNADTEREIVVYKHDFGEWLESDGRTITIFCYYTVMGGKLILLYEKDQRYLFNLLWAPYLYYFIFTTADNHIFKEVILEDYNLMLDTANPPTPLSLDDLPEDNMFYIPRERSKLIEIRKSRGQQISQSSSASRGSASTSDKNRSTSQGTTPASAASSSAASSSVASSSVASSSGASCSAAASRPSGSSSNEKERKNDRKRNHAEELCHESIKHLKISPHPRDDCSFDSNDPTLVLQYEKFITEPLKYHQRLMVGYQHAFLMKEHQKLISHYAKIFVDKIKRYSTVHKINTETLGDFPSLMIKLGTAMLFTEDGDVYAMEPVDEKSEDIFRTFMGNIVAVSLCHALRILSCLFKITSPDALSKVIIDFHTGDRFKLASSKIIYCKPEPDWRLLDNALALSIFEYSKDSSTMTFFFIRHLINALKYSVFLKQPDIAYTKYYACVINFQSPFYFAERILNDTMEKFYDYISKKIFNLPEFPPPHMAESLIPTFKKDTKLSRSISIHKNTFNFKYEYNLNVFKLNTVIPRELFYPKELSVIPLEIQCYDSEGNDYFLDPVIPKWIFIINNHIIIHPATYRVLYHTFKCGEVYLFPFDETRIPFIYKFTRSNGRLDFYALLKSGMPLMVTDICTQPYIHAARSPYDQTYLIGVEEARGWIKEPNLLDIDYKSGLLHLTWNTVCTILRARHEIGLLSSEDSTFQTLSNDTMRRFRLHEFEMKTKLKVYIPNPPAVKRANFIPIPDAPYKK</sequence>
<protein>
    <submittedName>
        <fullName evidence="2">Uncharacterized protein</fullName>
    </submittedName>
</protein>
<accession>A0AC34G8Y8</accession>
<dbReference type="Proteomes" id="UP000887579">
    <property type="component" value="Unplaced"/>
</dbReference>
<evidence type="ECO:0000313" key="1">
    <source>
        <dbReference type="Proteomes" id="UP000887579"/>
    </source>
</evidence>
<reference evidence="2" key="1">
    <citation type="submission" date="2022-11" db="UniProtKB">
        <authorList>
            <consortium name="WormBaseParasite"/>
        </authorList>
    </citation>
    <scope>IDENTIFICATION</scope>
</reference>
<name>A0AC34G8Y8_9BILA</name>
<dbReference type="WBParaSite" id="ES5_v2.g262.t1">
    <property type="protein sequence ID" value="ES5_v2.g262.t1"/>
    <property type="gene ID" value="ES5_v2.g262"/>
</dbReference>
<proteinExistence type="predicted"/>
<organism evidence="1 2">
    <name type="scientific">Panagrolaimus sp. ES5</name>
    <dbReference type="NCBI Taxonomy" id="591445"/>
    <lineage>
        <taxon>Eukaryota</taxon>
        <taxon>Metazoa</taxon>
        <taxon>Ecdysozoa</taxon>
        <taxon>Nematoda</taxon>
        <taxon>Chromadorea</taxon>
        <taxon>Rhabditida</taxon>
        <taxon>Tylenchina</taxon>
        <taxon>Panagrolaimomorpha</taxon>
        <taxon>Panagrolaimoidea</taxon>
        <taxon>Panagrolaimidae</taxon>
        <taxon>Panagrolaimus</taxon>
    </lineage>
</organism>
<evidence type="ECO:0000313" key="2">
    <source>
        <dbReference type="WBParaSite" id="ES5_v2.g262.t1"/>
    </source>
</evidence>